<protein>
    <submittedName>
        <fullName evidence="7">Serine/threonine protein kinase</fullName>
    </submittedName>
</protein>
<dbReference type="Gene3D" id="3.30.200.20">
    <property type="entry name" value="Phosphorylase Kinase, domain 1"/>
    <property type="match status" value="1"/>
</dbReference>
<evidence type="ECO:0000256" key="2">
    <source>
        <dbReference type="ARBA" id="ARBA00022741"/>
    </source>
</evidence>
<dbReference type="EMBL" id="CM001436">
    <property type="protein sequence ID" value="EHQ34241.1"/>
    <property type="molecule type" value="Genomic_DNA"/>
</dbReference>
<keyword evidence="5" id="KW-0812">Transmembrane</keyword>
<dbReference type="OrthoDB" id="41005at2157"/>
<evidence type="ECO:0000256" key="3">
    <source>
        <dbReference type="ARBA" id="ARBA00022777"/>
    </source>
</evidence>
<dbReference type="PROSITE" id="PS50011">
    <property type="entry name" value="PROTEIN_KINASE_DOM"/>
    <property type="match status" value="1"/>
</dbReference>
<dbReference type="PANTHER" id="PTHR43289:SF6">
    <property type="entry name" value="SERINE_THREONINE-PROTEIN KINASE NEKL-3"/>
    <property type="match status" value="1"/>
</dbReference>
<dbReference type="CDD" id="cd14014">
    <property type="entry name" value="STKc_PknB_like"/>
    <property type="match status" value="1"/>
</dbReference>
<dbReference type="GO" id="GO:0004674">
    <property type="term" value="F:protein serine/threonine kinase activity"/>
    <property type="evidence" value="ECO:0007669"/>
    <property type="project" value="UniProtKB-KW"/>
</dbReference>
<evidence type="ECO:0000256" key="5">
    <source>
        <dbReference type="SAM" id="Phobius"/>
    </source>
</evidence>
<dbReference type="Gene3D" id="1.10.510.10">
    <property type="entry name" value="Transferase(Phosphotransferase) domain 1"/>
    <property type="match status" value="1"/>
</dbReference>
<dbReference type="InterPro" id="IPR011009">
    <property type="entry name" value="Kinase-like_dom_sf"/>
</dbReference>
<dbReference type="RefSeq" id="WP_004075821.1">
    <property type="nucleotide sequence ID" value="NZ_CM001436.1"/>
</dbReference>
<dbReference type="GO" id="GO:0005524">
    <property type="term" value="F:ATP binding"/>
    <property type="evidence" value="ECO:0007669"/>
    <property type="project" value="UniProtKB-KW"/>
</dbReference>
<evidence type="ECO:0000256" key="4">
    <source>
        <dbReference type="ARBA" id="ARBA00022840"/>
    </source>
</evidence>
<dbReference type="Proteomes" id="UP000005741">
    <property type="component" value="Chromosome"/>
</dbReference>
<dbReference type="Pfam" id="PF00069">
    <property type="entry name" value="Pkinase"/>
    <property type="match status" value="1"/>
</dbReference>
<dbReference type="InterPro" id="IPR017441">
    <property type="entry name" value="Protein_kinase_ATP_BS"/>
</dbReference>
<keyword evidence="2" id="KW-0547">Nucleotide-binding</keyword>
<dbReference type="HOGENOM" id="CLU_471459_0_0_2"/>
<keyword evidence="7" id="KW-0723">Serine/threonine-protein kinase</keyword>
<dbReference type="PANTHER" id="PTHR43289">
    <property type="entry name" value="MITOGEN-ACTIVATED PROTEIN KINASE KINASE KINASE 20-RELATED"/>
    <property type="match status" value="1"/>
</dbReference>
<keyword evidence="3 7" id="KW-0418">Kinase</keyword>
<dbReference type="InterPro" id="IPR000719">
    <property type="entry name" value="Prot_kinase_dom"/>
</dbReference>
<keyword evidence="4" id="KW-0067">ATP-binding</keyword>
<gene>
    <name evidence="7" type="ORF">Metlim_0088</name>
</gene>
<dbReference type="AlphaFoldDB" id="H1YZ12"/>
<proteinExistence type="predicted"/>
<feature type="transmembrane region" description="Helical" evidence="5">
    <location>
        <begin position="148"/>
        <end position="171"/>
    </location>
</feature>
<name>H1YZ12_9EURY</name>
<feature type="transmembrane region" description="Helical" evidence="5">
    <location>
        <begin position="246"/>
        <end position="267"/>
    </location>
</feature>
<dbReference type="SUPFAM" id="SSF56112">
    <property type="entry name" value="Protein kinase-like (PK-like)"/>
    <property type="match status" value="1"/>
</dbReference>
<keyword evidence="8" id="KW-1185">Reference proteome</keyword>
<feature type="transmembrane region" description="Helical" evidence="5">
    <location>
        <begin position="191"/>
        <end position="212"/>
    </location>
</feature>
<accession>H1YZ12</accession>
<keyword evidence="5" id="KW-1133">Transmembrane helix</keyword>
<organism evidence="7 8">
    <name type="scientific">Methanoplanus limicola DSM 2279</name>
    <dbReference type="NCBI Taxonomy" id="937775"/>
    <lineage>
        <taxon>Archaea</taxon>
        <taxon>Methanobacteriati</taxon>
        <taxon>Methanobacteriota</taxon>
        <taxon>Stenosarchaea group</taxon>
        <taxon>Methanomicrobia</taxon>
        <taxon>Methanomicrobiales</taxon>
        <taxon>Methanomicrobiaceae</taxon>
        <taxon>Methanoplanus</taxon>
    </lineage>
</organism>
<dbReference type="SMART" id="SM00220">
    <property type="entry name" value="S_TKc"/>
    <property type="match status" value="1"/>
</dbReference>
<dbReference type="InParanoid" id="H1YZ12"/>
<dbReference type="InterPro" id="IPR008271">
    <property type="entry name" value="Ser/Thr_kinase_AS"/>
</dbReference>
<evidence type="ECO:0000313" key="7">
    <source>
        <dbReference type="EMBL" id="EHQ34241.1"/>
    </source>
</evidence>
<evidence type="ECO:0000259" key="6">
    <source>
        <dbReference type="PROSITE" id="PS50011"/>
    </source>
</evidence>
<keyword evidence="1" id="KW-0808">Transferase</keyword>
<dbReference type="STRING" id="937775.Metlim_0088"/>
<reference evidence="7 8" key="1">
    <citation type="submission" date="2011-10" db="EMBL/GenBank/DDBJ databases">
        <title>The Improved High-Quality Draft genome of Methanoplanus limicola DSM 2279.</title>
        <authorList>
            <consortium name="US DOE Joint Genome Institute (JGI-PGF)"/>
            <person name="Lucas S."/>
            <person name="Copeland A."/>
            <person name="Lapidus A."/>
            <person name="Glavina del Rio T."/>
            <person name="Dalin E."/>
            <person name="Tice H."/>
            <person name="Bruce D."/>
            <person name="Goodwin L."/>
            <person name="Pitluck S."/>
            <person name="Peters L."/>
            <person name="Mikhailova N."/>
            <person name="Lu M."/>
            <person name="Kyrpides N."/>
            <person name="Mavromatis K."/>
            <person name="Ivanova N."/>
            <person name="Markowitz V."/>
            <person name="Cheng J.-F."/>
            <person name="Hugenholtz P."/>
            <person name="Woyke T."/>
            <person name="Wu D."/>
            <person name="Wirth R."/>
            <person name="Brambilla E.-M."/>
            <person name="Klenk H.-P."/>
            <person name="Eisen J.A."/>
        </authorList>
    </citation>
    <scope>NUCLEOTIDE SEQUENCE [LARGE SCALE GENOMIC DNA]</scope>
    <source>
        <strain evidence="7 8">DSM 2279</strain>
    </source>
</reference>
<feature type="domain" description="Protein kinase" evidence="6">
    <location>
        <begin position="317"/>
        <end position="568"/>
    </location>
</feature>
<keyword evidence="5" id="KW-0472">Membrane</keyword>
<sequence>MDPDKNKKSNKIILILLVISLVLLLNPVCAEKNESSPLIADHSPDNDQLNISLYLEQSGGNEAINSYKDRINEILDSDNRLETDYAKEENQSVNLSATDTAEEYTDRYTVRFFSNIYFILILFISAWIVFLAHIAGKESSERYIYNKKPFLTAFLIPAYTIQGLYLFFITITMTSGLGLEEIGGTGPLENFFLSWIYLSLSLGYIYMAYSIIEKKNGIFVWYLTMILTLILLSATLIIIYPDSELQIYTTVAAGITSLLINTSYFAMIKRYPSFNPNDTIITGFSDKKYSEYFSDKNLIKDQNTKLSSFPDILKERYMQDEFVGRGGMAKVFKVKRRKDGRTVALKIPIYLDEKTGINLFREMNIWKDLDHKNIIHVFDLNILPVPFVEIEYFKDSLAGMKKPADEKESAAIISGIAEGLSYAHKRGIVHRDIKPQNILLTRDNIPKIADWGLGKHILENTETGTMAFSLHYAAPEQVLPKKFGRCDRRTDIFQLSALYYELITGHLPFSGDGIGEFTAAIIAEVPKPPSYYNPELKKYDAFILKGLEKYPDNRYSSAEEFISSLKVIAESREEMTED</sequence>
<dbReference type="PROSITE" id="PS00107">
    <property type="entry name" value="PROTEIN_KINASE_ATP"/>
    <property type="match status" value="1"/>
</dbReference>
<feature type="transmembrane region" description="Helical" evidence="5">
    <location>
        <begin position="116"/>
        <end position="136"/>
    </location>
</feature>
<dbReference type="PROSITE" id="PS00108">
    <property type="entry name" value="PROTEIN_KINASE_ST"/>
    <property type="match status" value="1"/>
</dbReference>
<evidence type="ECO:0000256" key="1">
    <source>
        <dbReference type="ARBA" id="ARBA00022679"/>
    </source>
</evidence>
<evidence type="ECO:0000313" key="8">
    <source>
        <dbReference type="Proteomes" id="UP000005741"/>
    </source>
</evidence>
<feature type="transmembrane region" description="Helical" evidence="5">
    <location>
        <begin position="219"/>
        <end position="240"/>
    </location>
</feature>